<keyword evidence="1" id="KW-0863">Zinc-finger</keyword>
<organism evidence="4 5">
    <name type="scientific">Colletotrichum shisoi</name>
    <dbReference type="NCBI Taxonomy" id="2078593"/>
    <lineage>
        <taxon>Eukaryota</taxon>
        <taxon>Fungi</taxon>
        <taxon>Dikarya</taxon>
        <taxon>Ascomycota</taxon>
        <taxon>Pezizomycotina</taxon>
        <taxon>Sordariomycetes</taxon>
        <taxon>Hypocreomycetidae</taxon>
        <taxon>Glomerellales</taxon>
        <taxon>Glomerellaceae</taxon>
        <taxon>Colletotrichum</taxon>
        <taxon>Colletotrichum destructivum species complex</taxon>
    </lineage>
</organism>
<reference evidence="4 5" key="1">
    <citation type="journal article" date="2019" name="Sci. Rep.">
        <title>Colletotrichum shisoi sp. nov., an anthracnose pathogen of Perilla frutescens in Japan: molecular phylogenetic, morphological and genomic evidence.</title>
        <authorList>
            <person name="Gan P."/>
            <person name="Tsushima A."/>
            <person name="Hiroyama R."/>
            <person name="Narusaka M."/>
            <person name="Takano Y."/>
            <person name="Narusaka Y."/>
            <person name="Kawaradani M."/>
            <person name="Damm U."/>
            <person name="Shirasu K."/>
        </authorList>
    </citation>
    <scope>NUCLEOTIDE SEQUENCE [LARGE SCALE GENOMIC DNA]</scope>
    <source>
        <strain evidence="4 5">PG-2018a</strain>
    </source>
</reference>
<keyword evidence="1" id="KW-0862">Zinc</keyword>
<evidence type="ECO:0000256" key="1">
    <source>
        <dbReference type="PROSITE-ProRule" id="PRU00175"/>
    </source>
</evidence>
<proteinExistence type="predicted"/>
<evidence type="ECO:0000259" key="3">
    <source>
        <dbReference type="PROSITE" id="PS50089"/>
    </source>
</evidence>
<evidence type="ECO:0000256" key="2">
    <source>
        <dbReference type="SAM" id="MobiDB-lite"/>
    </source>
</evidence>
<feature type="compositionally biased region" description="Acidic residues" evidence="2">
    <location>
        <begin position="173"/>
        <end position="182"/>
    </location>
</feature>
<dbReference type="Proteomes" id="UP000326340">
    <property type="component" value="Unassembled WGS sequence"/>
</dbReference>
<name>A0A5Q4C3T1_9PEZI</name>
<evidence type="ECO:0000313" key="4">
    <source>
        <dbReference type="EMBL" id="TQN73972.1"/>
    </source>
</evidence>
<dbReference type="EMBL" id="PUHP01000062">
    <property type="protein sequence ID" value="TQN73972.1"/>
    <property type="molecule type" value="Genomic_DNA"/>
</dbReference>
<dbReference type="InterPro" id="IPR001841">
    <property type="entry name" value="Znf_RING"/>
</dbReference>
<protein>
    <submittedName>
        <fullName evidence="4">RING finger protein PSH1</fullName>
    </submittedName>
</protein>
<feature type="domain" description="RING-type" evidence="3">
    <location>
        <begin position="41"/>
        <end position="87"/>
    </location>
</feature>
<evidence type="ECO:0000313" key="5">
    <source>
        <dbReference type="Proteomes" id="UP000326340"/>
    </source>
</evidence>
<accession>A0A5Q4C3T1</accession>
<gene>
    <name evidence="4" type="primary">PSH1</name>
    <name evidence="4" type="ORF">CSHISOI_01448</name>
</gene>
<sequence length="182" mass="21064">MSHITKKRKISDFNPRAYSDHFRDLYELREIFCRMIDEGTCGICSALLLRTHTTECGHSFCTKCTREIFRGPPCCEALVHAGCPICRRDITCRRDRNRKLILPRSVAMEKILGHLKQWAVKFKARDDAARAAGKKIDIDSAWRRTVYEVASFQEDGDEPVENSSWDSERSSEAESDWEEDEE</sequence>
<keyword evidence="1" id="KW-0479">Metal-binding</keyword>
<keyword evidence="5" id="KW-1185">Reference proteome</keyword>
<feature type="region of interest" description="Disordered" evidence="2">
    <location>
        <begin position="153"/>
        <end position="182"/>
    </location>
</feature>
<dbReference type="InterPro" id="IPR013083">
    <property type="entry name" value="Znf_RING/FYVE/PHD"/>
</dbReference>
<dbReference type="GO" id="GO:0008270">
    <property type="term" value="F:zinc ion binding"/>
    <property type="evidence" value="ECO:0007669"/>
    <property type="project" value="UniProtKB-KW"/>
</dbReference>
<comment type="caution">
    <text evidence="4">The sequence shown here is derived from an EMBL/GenBank/DDBJ whole genome shotgun (WGS) entry which is preliminary data.</text>
</comment>
<dbReference type="PROSITE" id="PS50089">
    <property type="entry name" value="ZF_RING_2"/>
    <property type="match status" value="1"/>
</dbReference>
<dbReference type="AlphaFoldDB" id="A0A5Q4C3T1"/>
<dbReference type="Gene3D" id="3.30.40.10">
    <property type="entry name" value="Zinc/RING finger domain, C3HC4 (zinc finger)"/>
    <property type="match status" value="1"/>
</dbReference>
<dbReference type="SUPFAM" id="SSF57850">
    <property type="entry name" value="RING/U-box"/>
    <property type="match status" value="1"/>
</dbReference>